<protein>
    <submittedName>
        <fullName evidence="1">Uncharacterized protein</fullName>
    </submittedName>
</protein>
<organism evidence="1 2">
    <name type="scientific">Mya arenaria</name>
    <name type="common">Soft-shell clam</name>
    <dbReference type="NCBI Taxonomy" id="6604"/>
    <lineage>
        <taxon>Eukaryota</taxon>
        <taxon>Metazoa</taxon>
        <taxon>Spiralia</taxon>
        <taxon>Lophotrochozoa</taxon>
        <taxon>Mollusca</taxon>
        <taxon>Bivalvia</taxon>
        <taxon>Autobranchia</taxon>
        <taxon>Heteroconchia</taxon>
        <taxon>Euheterodonta</taxon>
        <taxon>Imparidentia</taxon>
        <taxon>Neoheterodontei</taxon>
        <taxon>Myida</taxon>
        <taxon>Myoidea</taxon>
        <taxon>Myidae</taxon>
        <taxon>Mya</taxon>
    </lineage>
</organism>
<evidence type="ECO:0000313" key="1">
    <source>
        <dbReference type="EMBL" id="WAR28558.1"/>
    </source>
</evidence>
<gene>
    <name evidence="1" type="ORF">MAR_014262</name>
</gene>
<accession>A0ABY7G278</accession>
<dbReference type="EMBL" id="CP111026">
    <property type="protein sequence ID" value="WAR28558.1"/>
    <property type="molecule type" value="Genomic_DNA"/>
</dbReference>
<sequence>MSDNKNYNRLIKMFVKVGKVVLVQLIERYVSIRGREWTVDHLIHENIARITATTTGHKNIMIFFPGLNQRTDLAAWSMHMLCFVLREICVDLPDSVSHSIDELRGIRDTICFGEAAMSDHSFEQMVSSIRRIFSSLSEYSGENAQVDEELRAPLTKPDEQVCFTEVVAWHTDEKEHRERVREVPDVLKIVLQPKAKTLRQSLDVSKRLATAFLGVQSTSLDDLEREVKRVIETLKSENLQLSNVKRGCIELHIQCSNIESFTKLIEDCVSGKLTNMFEPVQQAIRQQEGFEEYTQELFMYKDDFDSCMIELANNIDNYLTDNEMTLFASSHRQINIDKNLSSHCGEITLTVKCNKSEDLQKFEQFNKDGRLYKTFERLSTVLNRSYKTEDIYLEVAMEQLPLVREQVEPEPHVTQEQIELGITSVADDLTKSGLLLQRYKTW</sequence>
<evidence type="ECO:0000313" key="2">
    <source>
        <dbReference type="Proteomes" id="UP001164746"/>
    </source>
</evidence>
<proteinExistence type="predicted"/>
<keyword evidence="2" id="KW-1185">Reference proteome</keyword>
<name>A0ABY7G278_MYAAR</name>
<dbReference type="Proteomes" id="UP001164746">
    <property type="component" value="Chromosome 15"/>
</dbReference>
<reference evidence="1" key="1">
    <citation type="submission" date="2022-11" db="EMBL/GenBank/DDBJ databases">
        <title>Centuries of genome instability and evolution in soft-shell clam transmissible cancer (bioRxiv).</title>
        <authorList>
            <person name="Hart S.F.M."/>
            <person name="Yonemitsu M.A."/>
            <person name="Giersch R.M."/>
            <person name="Beal B.F."/>
            <person name="Arriagada G."/>
            <person name="Davis B.W."/>
            <person name="Ostrander E.A."/>
            <person name="Goff S.P."/>
            <person name="Metzger M.J."/>
        </authorList>
    </citation>
    <scope>NUCLEOTIDE SEQUENCE</scope>
    <source>
        <strain evidence="1">MELC-2E11</strain>
        <tissue evidence="1">Siphon/mantle</tissue>
    </source>
</reference>